<organism evidence="2 3">
    <name type="scientific">Elysia crispata</name>
    <name type="common">lettuce slug</name>
    <dbReference type="NCBI Taxonomy" id="231223"/>
    <lineage>
        <taxon>Eukaryota</taxon>
        <taxon>Metazoa</taxon>
        <taxon>Spiralia</taxon>
        <taxon>Lophotrochozoa</taxon>
        <taxon>Mollusca</taxon>
        <taxon>Gastropoda</taxon>
        <taxon>Heterobranchia</taxon>
        <taxon>Euthyneura</taxon>
        <taxon>Panpulmonata</taxon>
        <taxon>Sacoglossa</taxon>
        <taxon>Placobranchoidea</taxon>
        <taxon>Plakobranchidae</taxon>
        <taxon>Elysia</taxon>
    </lineage>
</organism>
<evidence type="ECO:0000313" key="2">
    <source>
        <dbReference type="EMBL" id="KAK3771704.1"/>
    </source>
</evidence>
<accession>A0AAE1DI82</accession>
<feature type="region of interest" description="Disordered" evidence="1">
    <location>
        <begin position="51"/>
        <end position="91"/>
    </location>
</feature>
<gene>
    <name evidence="2" type="ORF">RRG08_035760</name>
</gene>
<protein>
    <submittedName>
        <fullName evidence="2">Uncharacterized protein</fullName>
    </submittedName>
</protein>
<name>A0AAE1DI82_9GAST</name>
<dbReference type="Proteomes" id="UP001283361">
    <property type="component" value="Unassembled WGS sequence"/>
</dbReference>
<feature type="compositionally biased region" description="Gly residues" evidence="1">
    <location>
        <begin position="178"/>
        <end position="199"/>
    </location>
</feature>
<proteinExistence type="predicted"/>
<sequence length="289" mass="29364">MLVGSCSCGRGGGGGGDKNYSRLESMHCVCVWGCYHDSQEKPRAAGFTTLRNAGTNLNKTKRRGRGNSVEKPGGASDMTSPGAAASAAEAHQPVRCQWPNDQDAHFHHARRFQPSPLIPTYFKWPKADNAHDHGLGLGPHHDGLHPTNLTDHLHRSSSNNNINGGNNNNNHNDNSNTNGGGGGGGGGGANGNGGGGGGINYARTTSSGSLSGPPTPTGGLGPGSLGSGGPNTPLVVPQPVKPPSSRAGGVKTYQCKICDQVGVLGIPFGVGGLGYQCVWGIGDTSVYGG</sequence>
<evidence type="ECO:0000256" key="1">
    <source>
        <dbReference type="SAM" id="MobiDB-lite"/>
    </source>
</evidence>
<reference evidence="2" key="1">
    <citation type="journal article" date="2023" name="G3 (Bethesda)">
        <title>A reference genome for the long-term kleptoplast-retaining sea slug Elysia crispata morphotype clarki.</title>
        <authorList>
            <person name="Eastman K.E."/>
            <person name="Pendleton A.L."/>
            <person name="Shaikh M.A."/>
            <person name="Suttiyut T."/>
            <person name="Ogas R."/>
            <person name="Tomko P."/>
            <person name="Gavelis G."/>
            <person name="Widhalm J.R."/>
            <person name="Wisecaver J.H."/>
        </authorList>
    </citation>
    <scope>NUCLEOTIDE SEQUENCE</scope>
    <source>
        <strain evidence="2">ECLA1</strain>
    </source>
</reference>
<feature type="compositionally biased region" description="Low complexity" evidence="1">
    <location>
        <begin position="159"/>
        <end position="177"/>
    </location>
</feature>
<comment type="caution">
    <text evidence="2">The sequence shown here is derived from an EMBL/GenBank/DDBJ whole genome shotgun (WGS) entry which is preliminary data.</text>
</comment>
<dbReference type="AlphaFoldDB" id="A0AAE1DI82"/>
<dbReference type="EMBL" id="JAWDGP010003691">
    <property type="protein sequence ID" value="KAK3771704.1"/>
    <property type="molecule type" value="Genomic_DNA"/>
</dbReference>
<feature type="compositionally biased region" description="Basic and acidic residues" evidence="1">
    <location>
        <begin position="133"/>
        <end position="144"/>
    </location>
</feature>
<feature type="region of interest" description="Disordered" evidence="1">
    <location>
        <begin position="133"/>
        <end position="249"/>
    </location>
</feature>
<keyword evidence="3" id="KW-1185">Reference proteome</keyword>
<feature type="compositionally biased region" description="Gly residues" evidence="1">
    <location>
        <begin position="218"/>
        <end position="229"/>
    </location>
</feature>
<evidence type="ECO:0000313" key="3">
    <source>
        <dbReference type="Proteomes" id="UP001283361"/>
    </source>
</evidence>